<organism evidence="1 2">
    <name type="scientific">Brachybacterium rhamnosum</name>
    <dbReference type="NCBI Taxonomy" id="173361"/>
    <lineage>
        <taxon>Bacteria</taxon>
        <taxon>Bacillati</taxon>
        <taxon>Actinomycetota</taxon>
        <taxon>Actinomycetes</taxon>
        <taxon>Micrococcales</taxon>
        <taxon>Dermabacteraceae</taxon>
        <taxon>Brachybacterium</taxon>
    </lineage>
</organism>
<protein>
    <recommendedName>
        <fullName evidence="3">DUF3710 domain-containing protein</fullName>
    </recommendedName>
</protein>
<name>A0ABW4Q0P1_9MICO</name>
<keyword evidence="2" id="KW-1185">Reference proteome</keyword>
<gene>
    <name evidence="1" type="ORF">ACFSDA_16465</name>
</gene>
<evidence type="ECO:0000313" key="2">
    <source>
        <dbReference type="Proteomes" id="UP001597280"/>
    </source>
</evidence>
<evidence type="ECO:0008006" key="3">
    <source>
        <dbReference type="Google" id="ProtNLM"/>
    </source>
</evidence>
<reference evidence="2" key="1">
    <citation type="journal article" date="2019" name="Int. J. Syst. Evol. Microbiol.">
        <title>The Global Catalogue of Microorganisms (GCM) 10K type strain sequencing project: providing services to taxonomists for standard genome sequencing and annotation.</title>
        <authorList>
            <consortium name="The Broad Institute Genomics Platform"/>
            <consortium name="The Broad Institute Genome Sequencing Center for Infectious Disease"/>
            <person name="Wu L."/>
            <person name="Ma J."/>
        </authorList>
    </citation>
    <scope>NUCLEOTIDE SEQUENCE [LARGE SCALE GENOMIC DNA]</scope>
    <source>
        <strain evidence="2">JCM 11650</strain>
    </source>
</reference>
<dbReference type="RefSeq" id="WP_343906483.1">
    <property type="nucleotide sequence ID" value="NZ_BAAAIS010000006.1"/>
</dbReference>
<dbReference type="EMBL" id="JBHUFL010000011">
    <property type="protein sequence ID" value="MFD1836654.1"/>
    <property type="molecule type" value="Genomic_DNA"/>
</dbReference>
<dbReference type="Proteomes" id="UP001597280">
    <property type="component" value="Unassembled WGS sequence"/>
</dbReference>
<evidence type="ECO:0000313" key="1">
    <source>
        <dbReference type="EMBL" id="MFD1836654.1"/>
    </source>
</evidence>
<comment type="caution">
    <text evidence="1">The sequence shown here is derived from an EMBL/GenBank/DDBJ whole genome shotgun (WGS) entry which is preliminary data.</text>
</comment>
<sequence length="227" mass="24293">MSQTSATTEADDQPTIYTAYEIDFMISLRPTENAAVTREQVGLRSAPEEAREFVTAAVTSGLRARGKVERSQDGQWLLGEEGQVVAGTLTSADRWLGLALSEGEAMRMAFVVSAGDAVLMLTQDELDSFIVSALPDPAQVPRSVTDIVTAFLEDGAGRTVSLRRTELGTAQEQTPFMLHVEADGSWRAGHLPLDEEGVLSVSPIDRAQVSDAVRALWEDGVSAAPSA</sequence>
<proteinExistence type="predicted"/>
<accession>A0ABW4Q0P1</accession>